<gene>
    <name evidence="4" type="ORF">NS506_06129</name>
</gene>
<dbReference type="InterPro" id="IPR036291">
    <property type="entry name" value="NAD(P)-bd_dom_sf"/>
</dbReference>
<organism evidence="4 5">
    <name type="scientific">Nocardia seriolae</name>
    <dbReference type="NCBI Taxonomy" id="37332"/>
    <lineage>
        <taxon>Bacteria</taxon>
        <taxon>Bacillati</taxon>
        <taxon>Actinomycetota</taxon>
        <taxon>Actinomycetes</taxon>
        <taxon>Mycobacteriales</taxon>
        <taxon>Nocardiaceae</taxon>
        <taxon>Nocardia</taxon>
    </lineage>
</organism>
<dbReference type="Pfam" id="PF22685">
    <property type="entry name" value="Gal80p_C-like"/>
    <property type="match status" value="1"/>
</dbReference>
<accession>A0ABC8B0Z1</accession>
<dbReference type="Gene3D" id="3.30.360.10">
    <property type="entry name" value="Dihydrodipicolinate Reductase, domain 2"/>
    <property type="match status" value="1"/>
</dbReference>
<sequence>MSDTIRVGIIGASPDRGWASRAHIPALRALPGFELTAVGTSRRESADEAARIFGAAHAFTSASELAEHPDVDLVAITVKVPAHAELISAALAAGKHVYSEWPLTRTTSEAEAIVAAAASAPGHHAVGLQARFAPAVLRARELLAEGFVGEPVSATVYSSRGKGAGGAIPQWAAYTLDRENAAGLLEVAGGHTLDPLQFLLGELTELSADLAIRNTFNTVVETGERVRITSPDHLLLTARAAGNVVVSAHLHDAKLTNAHTRIEISGTDGDLVLANDTASGAPGLHAGGIQMSDLNLLASRGAGGTWQDLTPADPEPIAGLPVESRNVARLYTRLAEDIRTGEHTVPSFETGLRMHRLLDAIHRSAESGLRQPIPA</sequence>
<dbReference type="Gene3D" id="3.40.50.720">
    <property type="entry name" value="NAD(P)-binding Rossmann-like Domain"/>
    <property type="match status" value="1"/>
</dbReference>
<protein>
    <submittedName>
        <fullName evidence="4">Inositol 2-dehydrogenase</fullName>
        <ecNumber evidence="4">1.1.1.18</ecNumber>
        <ecNumber evidence="4">1.1.1.369</ecNumber>
    </submittedName>
</protein>
<dbReference type="Proteomes" id="UP000180166">
    <property type="component" value="Chromosome"/>
</dbReference>
<name>A0ABC8B0Z1_9NOCA</name>
<dbReference type="InterPro" id="IPR000683">
    <property type="entry name" value="Gfo/Idh/MocA-like_OxRdtase_N"/>
</dbReference>
<reference evidence="4 5" key="1">
    <citation type="submission" date="2016-10" db="EMBL/GenBank/DDBJ databases">
        <title>Genome sequence of Nocardia seriolae strain EM150506, isolated from Anguila japonica.</title>
        <authorList>
            <person name="Han H.-J."/>
        </authorList>
    </citation>
    <scope>NUCLEOTIDE SEQUENCE [LARGE SCALE GENOMIC DNA]</scope>
    <source>
        <strain evidence="4 5">EM150506</strain>
    </source>
</reference>
<dbReference type="Pfam" id="PF01408">
    <property type="entry name" value="GFO_IDH_MocA"/>
    <property type="match status" value="1"/>
</dbReference>
<dbReference type="InterPro" id="IPR055080">
    <property type="entry name" value="Gal80p-like_C"/>
</dbReference>
<dbReference type="GO" id="GO:0050112">
    <property type="term" value="F:inositol 2-dehydrogenase (NAD+) activity"/>
    <property type="evidence" value="ECO:0007669"/>
    <property type="project" value="UniProtKB-EC"/>
</dbReference>
<dbReference type="AlphaFoldDB" id="A0ABC8B0Z1"/>
<evidence type="ECO:0000313" key="5">
    <source>
        <dbReference type="Proteomes" id="UP000180166"/>
    </source>
</evidence>
<dbReference type="EMBL" id="CP017839">
    <property type="protein sequence ID" value="APB00166.1"/>
    <property type="molecule type" value="Genomic_DNA"/>
</dbReference>
<dbReference type="GeneID" id="93376635"/>
<evidence type="ECO:0000259" key="3">
    <source>
        <dbReference type="Pfam" id="PF22685"/>
    </source>
</evidence>
<feature type="domain" description="Gfo/Idh/MocA-like oxidoreductase N-terminal" evidence="2">
    <location>
        <begin position="5"/>
        <end position="121"/>
    </location>
</feature>
<evidence type="ECO:0000256" key="1">
    <source>
        <dbReference type="ARBA" id="ARBA00023002"/>
    </source>
</evidence>
<dbReference type="SUPFAM" id="SSF51735">
    <property type="entry name" value="NAD(P)-binding Rossmann-fold domains"/>
    <property type="match status" value="1"/>
</dbReference>
<dbReference type="InterPro" id="IPR050463">
    <property type="entry name" value="Gfo/Idh/MocA_oxidrdct_glycsds"/>
</dbReference>
<dbReference type="EC" id="1.1.1.369" evidence="4"/>
<dbReference type="RefSeq" id="WP_033086380.1">
    <property type="nucleotide sequence ID" value="NZ_AP017900.1"/>
</dbReference>
<proteinExistence type="predicted"/>
<evidence type="ECO:0000259" key="2">
    <source>
        <dbReference type="Pfam" id="PF01408"/>
    </source>
</evidence>
<dbReference type="PANTHER" id="PTHR43818:SF11">
    <property type="entry name" value="BCDNA.GH03377"/>
    <property type="match status" value="1"/>
</dbReference>
<dbReference type="SUPFAM" id="SSF55347">
    <property type="entry name" value="Glyceraldehyde-3-phosphate dehydrogenase-like, C-terminal domain"/>
    <property type="match status" value="1"/>
</dbReference>
<dbReference type="PANTHER" id="PTHR43818">
    <property type="entry name" value="BCDNA.GH03377"/>
    <property type="match status" value="1"/>
</dbReference>
<dbReference type="KEGG" id="nsr:NS506_06129"/>
<evidence type="ECO:0000313" key="4">
    <source>
        <dbReference type="EMBL" id="APB00166.1"/>
    </source>
</evidence>
<keyword evidence="1 4" id="KW-0560">Oxidoreductase</keyword>
<dbReference type="EC" id="1.1.1.18" evidence="4"/>
<feature type="domain" description="Gal80p-like C-terminal" evidence="3">
    <location>
        <begin position="134"/>
        <end position="273"/>
    </location>
</feature>